<dbReference type="EMBL" id="CP039352">
    <property type="protein sequence ID" value="QCE04160.1"/>
    <property type="molecule type" value="Genomic_DNA"/>
</dbReference>
<keyword evidence="3" id="KW-1185">Reference proteome</keyword>
<evidence type="ECO:0000313" key="3">
    <source>
        <dbReference type="Proteomes" id="UP000501690"/>
    </source>
</evidence>
<evidence type="ECO:0000313" key="2">
    <source>
        <dbReference type="EMBL" id="QCE04160.1"/>
    </source>
</evidence>
<dbReference type="Proteomes" id="UP000501690">
    <property type="component" value="Linkage Group LG8"/>
</dbReference>
<reference evidence="2 3" key="1">
    <citation type="submission" date="2019-04" db="EMBL/GenBank/DDBJ databases">
        <title>An improved genome assembly and genetic linkage map for asparagus bean, Vigna unguiculata ssp. sesquipedialis.</title>
        <authorList>
            <person name="Xia Q."/>
            <person name="Zhang R."/>
            <person name="Dong Y."/>
        </authorList>
    </citation>
    <scope>NUCLEOTIDE SEQUENCE [LARGE SCALE GENOMIC DNA]</scope>
    <source>
        <tissue evidence="2">Leaf</tissue>
    </source>
</reference>
<gene>
    <name evidence="1" type="ORF">DEO72_LG8g2191</name>
    <name evidence="2" type="ORF">DEO72_LG8g2193</name>
</gene>
<evidence type="ECO:0000313" key="1">
    <source>
        <dbReference type="EMBL" id="QCE04158.1"/>
    </source>
</evidence>
<protein>
    <submittedName>
        <fullName evidence="2">Uncharacterized protein</fullName>
    </submittedName>
</protein>
<dbReference type="AlphaFoldDB" id="A0A4D6MRM6"/>
<dbReference type="EMBL" id="CP039352">
    <property type="protein sequence ID" value="QCE04158.1"/>
    <property type="molecule type" value="Genomic_DNA"/>
</dbReference>
<organism evidence="2 3">
    <name type="scientific">Vigna unguiculata</name>
    <name type="common">Cowpea</name>
    <dbReference type="NCBI Taxonomy" id="3917"/>
    <lineage>
        <taxon>Eukaryota</taxon>
        <taxon>Viridiplantae</taxon>
        <taxon>Streptophyta</taxon>
        <taxon>Embryophyta</taxon>
        <taxon>Tracheophyta</taxon>
        <taxon>Spermatophyta</taxon>
        <taxon>Magnoliopsida</taxon>
        <taxon>eudicotyledons</taxon>
        <taxon>Gunneridae</taxon>
        <taxon>Pentapetalae</taxon>
        <taxon>rosids</taxon>
        <taxon>fabids</taxon>
        <taxon>Fabales</taxon>
        <taxon>Fabaceae</taxon>
        <taxon>Papilionoideae</taxon>
        <taxon>50 kb inversion clade</taxon>
        <taxon>NPAAA clade</taxon>
        <taxon>indigoferoid/millettioid clade</taxon>
        <taxon>Phaseoleae</taxon>
        <taxon>Vigna</taxon>
    </lineage>
</organism>
<name>A0A4D6MRM6_VIGUN</name>
<proteinExistence type="predicted"/>
<sequence length="77" mass="8789">MVAVTAERWWLQVLREVQRWLAVKVQSCIAGFSESCASTARCRSAITLMLLRLVAFSKGEVREWHRCMEGDGSDSRE</sequence>
<accession>A0A4D6MRM6</accession>